<comment type="caution">
    <text evidence="1">The sequence shown here is derived from an EMBL/GenBank/DDBJ whole genome shotgun (WGS) entry which is preliminary data.</text>
</comment>
<keyword evidence="2" id="KW-1185">Reference proteome</keyword>
<name>A0ACA9L3B0_9GLOM</name>
<dbReference type="EMBL" id="CAJVPM010004053">
    <property type="protein sequence ID" value="CAG8508514.1"/>
    <property type="molecule type" value="Genomic_DNA"/>
</dbReference>
<reference evidence="1" key="1">
    <citation type="submission" date="2021-06" db="EMBL/GenBank/DDBJ databases">
        <authorList>
            <person name="Kallberg Y."/>
            <person name="Tangrot J."/>
            <person name="Rosling A."/>
        </authorList>
    </citation>
    <scope>NUCLEOTIDE SEQUENCE</scope>
    <source>
        <strain evidence="1">AU212A</strain>
    </source>
</reference>
<proteinExistence type="predicted"/>
<feature type="non-terminal residue" evidence="1">
    <location>
        <position position="1"/>
    </location>
</feature>
<sequence length="136" mass="15848">TNIPRAKICKKFYKSRKIEDYTTTQKAIEDIISAKLQELPERPNLISEEIRNILPFEPPIKKMSQTTAIKETKPLILSTLVKLQEHIENKEIKLQIELPITTQQEIIPMINKLKEYFEIPQILNYLLNLPELPAPS</sequence>
<organism evidence="1 2">
    <name type="scientific">Scutellospora calospora</name>
    <dbReference type="NCBI Taxonomy" id="85575"/>
    <lineage>
        <taxon>Eukaryota</taxon>
        <taxon>Fungi</taxon>
        <taxon>Fungi incertae sedis</taxon>
        <taxon>Mucoromycota</taxon>
        <taxon>Glomeromycotina</taxon>
        <taxon>Glomeromycetes</taxon>
        <taxon>Diversisporales</taxon>
        <taxon>Gigasporaceae</taxon>
        <taxon>Scutellospora</taxon>
    </lineage>
</organism>
<gene>
    <name evidence="1" type="ORF">SCALOS_LOCUS3553</name>
</gene>
<accession>A0ACA9L3B0</accession>
<evidence type="ECO:0000313" key="1">
    <source>
        <dbReference type="EMBL" id="CAG8508514.1"/>
    </source>
</evidence>
<protein>
    <submittedName>
        <fullName evidence="1">8991_t:CDS:1</fullName>
    </submittedName>
</protein>
<dbReference type="Proteomes" id="UP000789860">
    <property type="component" value="Unassembled WGS sequence"/>
</dbReference>
<evidence type="ECO:0000313" key="2">
    <source>
        <dbReference type="Proteomes" id="UP000789860"/>
    </source>
</evidence>